<dbReference type="InterPro" id="IPR001387">
    <property type="entry name" value="Cro/C1-type_HTH"/>
</dbReference>
<dbReference type="RefSeq" id="WP_370716829.1">
    <property type="nucleotide sequence ID" value="NZ_JBGGTQ010000001.1"/>
</dbReference>
<dbReference type="Pfam" id="PF01381">
    <property type="entry name" value="HTH_3"/>
    <property type="match status" value="1"/>
</dbReference>
<dbReference type="CDD" id="cd00093">
    <property type="entry name" value="HTH_XRE"/>
    <property type="match status" value="1"/>
</dbReference>
<protein>
    <submittedName>
        <fullName evidence="2">Helix-turn-helix domain-containing protein</fullName>
    </submittedName>
</protein>
<dbReference type="SUPFAM" id="SSF47413">
    <property type="entry name" value="lambda repressor-like DNA-binding domains"/>
    <property type="match status" value="1"/>
</dbReference>
<reference evidence="2 3" key="1">
    <citation type="submission" date="2024-07" db="EMBL/GenBank/DDBJ databases">
        <authorList>
            <person name="Thanompreechachai J."/>
            <person name="Duangmal K."/>
        </authorList>
    </citation>
    <scope>NUCLEOTIDE SEQUENCE [LARGE SCALE GENOMIC DNA]</scope>
    <source>
        <strain evidence="2 3">TBRC 1896</strain>
    </source>
</reference>
<feature type="domain" description="HTH cro/C1-type" evidence="1">
    <location>
        <begin position="45"/>
        <end position="81"/>
    </location>
</feature>
<dbReference type="PROSITE" id="PS50943">
    <property type="entry name" value="HTH_CROC1"/>
    <property type="match status" value="1"/>
</dbReference>
<name>A0ABV4HWI9_9ACTN</name>
<keyword evidence="3" id="KW-1185">Reference proteome</keyword>
<dbReference type="Gene3D" id="1.10.260.40">
    <property type="entry name" value="lambda repressor-like DNA-binding domains"/>
    <property type="match status" value="1"/>
</dbReference>
<organism evidence="2 3">
    <name type="scientific">Kineococcus mangrovi</name>
    <dbReference type="NCBI Taxonomy" id="1660183"/>
    <lineage>
        <taxon>Bacteria</taxon>
        <taxon>Bacillati</taxon>
        <taxon>Actinomycetota</taxon>
        <taxon>Actinomycetes</taxon>
        <taxon>Kineosporiales</taxon>
        <taxon>Kineosporiaceae</taxon>
        <taxon>Kineococcus</taxon>
    </lineage>
</organism>
<dbReference type="Proteomes" id="UP001566476">
    <property type="component" value="Unassembled WGS sequence"/>
</dbReference>
<evidence type="ECO:0000313" key="3">
    <source>
        <dbReference type="Proteomes" id="UP001566476"/>
    </source>
</evidence>
<evidence type="ECO:0000313" key="2">
    <source>
        <dbReference type="EMBL" id="MEZ0490784.1"/>
    </source>
</evidence>
<dbReference type="SMART" id="SM00530">
    <property type="entry name" value="HTH_XRE"/>
    <property type="match status" value="1"/>
</dbReference>
<dbReference type="InterPro" id="IPR010982">
    <property type="entry name" value="Lambda_DNA-bd_dom_sf"/>
</dbReference>
<comment type="caution">
    <text evidence="2">The sequence shown here is derived from an EMBL/GenBank/DDBJ whole genome shotgun (WGS) entry which is preliminary data.</text>
</comment>
<proteinExistence type="predicted"/>
<accession>A0ABV4HWI9</accession>
<dbReference type="EMBL" id="JBGGTQ010000001">
    <property type="protein sequence ID" value="MEZ0490784.1"/>
    <property type="molecule type" value="Genomic_DNA"/>
</dbReference>
<sequence>MPRQNAPRTAGVHDRLVAWMKAEREQRGWSYETLAQHMTAVGCPINQSAIYKIENGSPRRRIDAEEVAALAEVFDVSVGELFAGPETRLLAARSANRAAAGAIAEARRAVDEAYEANRGVLDQADSGAAVPEGNNWRNALASCLDHEQARPRLADATTTDHLEHLVQTWEALVQLMRPGAEQESADNRARRRERA</sequence>
<evidence type="ECO:0000259" key="1">
    <source>
        <dbReference type="PROSITE" id="PS50943"/>
    </source>
</evidence>
<gene>
    <name evidence="2" type="ORF">AB2L28_00850</name>
</gene>